<protein>
    <submittedName>
        <fullName evidence="2">DUF460 domain-containing protein</fullName>
    </submittedName>
</protein>
<organism evidence="2 3">
    <name type="scientific">Acidianus hospitalis</name>
    <dbReference type="NCBI Taxonomy" id="563177"/>
    <lineage>
        <taxon>Archaea</taxon>
        <taxon>Thermoproteota</taxon>
        <taxon>Thermoprotei</taxon>
        <taxon>Sulfolobales</taxon>
        <taxon>Sulfolobaceae</taxon>
        <taxon>Acidianus</taxon>
    </lineage>
</organism>
<comment type="caution">
    <text evidence="2">The sequence shown here is derived from an EMBL/GenBank/DDBJ whole genome shotgun (WGS) entry which is preliminary data.</text>
</comment>
<evidence type="ECO:0000313" key="3">
    <source>
        <dbReference type="Proteomes" id="UP000245638"/>
    </source>
</evidence>
<name>A0A2T9X7Q1_9CREN</name>
<proteinExistence type="predicted"/>
<dbReference type="PANTHER" id="PTHR40707:SF1">
    <property type="entry name" value="DUF460 DOMAIN-CONTAINING PROTEIN"/>
    <property type="match status" value="1"/>
</dbReference>
<dbReference type="EMBL" id="QEFD01000124">
    <property type="protein sequence ID" value="PVU76116.1"/>
    <property type="molecule type" value="Genomic_DNA"/>
</dbReference>
<sequence length="610" mass="69998">MRIMGIDINPGSSPANLLDAKYSVVILDENGNIVQKYDEIGISKIIRLAWEYEVSIVATDNIYELGENDRQVIKIISLFPDNVELVQVTYNDGRFMDIREVAKNMGIEIQGKPNPSKTAYLAAYLALKGAGTKIKLTENKTKIIISRGRHLGPGGMSSNRYKRHIRGLILRVFKEVKETLDRNNIDYDVILRRSKSGLENATFIVYAPRERLYGLVKKMSGHDVNLEIRPVYKTKIDFETNKKIEKKPIIVGIDPGIFVGISAIDIHGNPVILESKKGIDREEIINKLSEKGSAIIIATDVNPVPDAVKKIAGILKAKLYVPDKSLSVDEKQKLLQEYSEKHNLNITDPHIRDSLAAALKAYKELENKLSQASSTIRKLDLDIDEYAIYKCIIEGKTVAECIEKQIENEIAEEENKEIIKVEKTEVKEKQPENKTFTENSELKHEIFRLRRTITRLLNEKYELEKKLYEIKTQFNAEVERDRRLYRLKTELEERNKSILKLQEIIKDYSDKINKLEGIINDLVEGKVNIIKSNSLIEISDYKVRILGEEVNPSIFNYVGKDFIICKSNILDDIRKLSKEKEIQKEIDINDIKNIIEEYRRQKSKHGNFAI</sequence>
<dbReference type="PANTHER" id="PTHR40707">
    <property type="entry name" value="POSSIBLE NUCLEASE OF RNASE H FOLD, RUVC/YQGF FAMILY"/>
    <property type="match status" value="1"/>
</dbReference>
<evidence type="ECO:0000256" key="1">
    <source>
        <dbReference type="SAM" id="Coils"/>
    </source>
</evidence>
<evidence type="ECO:0000313" key="2">
    <source>
        <dbReference type="EMBL" id="PVU76116.1"/>
    </source>
</evidence>
<keyword evidence="1" id="KW-0175">Coiled coil</keyword>
<dbReference type="Pfam" id="PF04312">
    <property type="entry name" value="DUF460"/>
    <property type="match status" value="1"/>
</dbReference>
<accession>A0A2T9X7Q1</accession>
<reference evidence="2 3" key="1">
    <citation type="journal article" date="2015" name="Appl. Environ. Microbiol.">
        <title>Nanoarchaeota, Their Sulfolobales Host, and Nanoarchaeota Virus Distribution across Yellowstone National Park Hot Springs.</title>
        <authorList>
            <person name="Munson-McGee J.H."/>
            <person name="Field E.K."/>
            <person name="Bateson M."/>
            <person name="Rooney C."/>
            <person name="Stepanauskas R."/>
            <person name="Young M.J."/>
        </authorList>
    </citation>
    <scope>NUCLEOTIDE SEQUENCE [LARGE SCALE GENOMIC DNA]</scope>
    <source>
        <strain evidence="2">SCGC AC-742_N10</strain>
    </source>
</reference>
<feature type="coiled-coil region" evidence="1">
    <location>
        <begin position="355"/>
        <end position="459"/>
    </location>
</feature>
<gene>
    <name evidence="2" type="ORF">DDW13_04005</name>
</gene>
<dbReference type="AlphaFoldDB" id="A0A2T9X7Q1"/>
<dbReference type="InterPro" id="IPR007408">
    <property type="entry name" value="DUF460"/>
</dbReference>
<dbReference type="Proteomes" id="UP000245638">
    <property type="component" value="Unassembled WGS sequence"/>
</dbReference>